<feature type="region of interest" description="Disordered" evidence="7">
    <location>
        <begin position="340"/>
        <end position="396"/>
    </location>
</feature>
<feature type="region of interest" description="Disordered" evidence="7">
    <location>
        <begin position="54"/>
        <end position="111"/>
    </location>
</feature>
<evidence type="ECO:0000256" key="1">
    <source>
        <dbReference type="ARBA" id="ARBA00022723"/>
    </source>
</evidence>
<evidence type="ECO:0000256" key="3">
    <source>
        <dbReference type="ARBA" id="ARBA00023015"/>
    </source>
</evidence>
<dbReference type="GO" id="GO:0008270">
    <property type="term" value="F:zinc ion binding"/>
    <property type="evidence" value="ECO:0007669"/>
    <property type="project" value="InterPro"/>
</dbReference>
<feature type="compositionally biased region" description="Low complexity" evidence="7">
    <location>
        <begin position="428"/>
        <end position="456"/>
    </location>
</feature>
<feature type="compositionally biased region" description="Basic and acidic residues" evidence="7">
    <location>
        <begin position="64"/>
        <end position="78"/>
    </location>
</feature>
<accession>A0AAV5QZK6</accession>
<evidence type="ECO:0000313" key="9">
    <source>
        <dbReference type="EMBL" id="GMM44432.1"/>
    </source>
</evidence>
<dbReference type="InterPro" id="IPR051430">
    <property type="entry name" value="Fungal_TF_Env_Response"/>
</dbReference>
<keyword evidence="1" id="KW-0479">Metal-binding</keyword>
<evidence type="ECO:0000256" key="4">
    <source>
        <dbReference type="ARBA" id="ARBA00023125"/>
    </source>
</evidence>
<feature type="domain" description="Zn(2)-C6 fungal-type" evidence="8">
    <location>
        <begin position="14"/>
        <end position="46"/>
    </location>
</feature>
<feature type="compositionally biased region" description="Polar residues" evidence="7">
    <location>
        <begin position="1139"/>
        <end position="1149"/>
    </location>
</feature>
<keyword evidence="4" id="KW-0238">DNA-binding</keyword>
<feature type="compositionally biased region" description="Polar residues" evidence="7">
    <location>
        <begin position="1120"/>
        <end position="1131"/>
    </location>
</feature>
<comment type="caution">
    <text evidence="9">The sequence shown here is derived from an EMBL/GenBank/DDBJ whole genome shotgun (WGS) entry which is preliminary data.</text>
</comment>
<dbReference type="PANTHER" id="PTHR31944:SF131">
    <property type="entry name" value="HEME-RESPONSIVE ZINC FINGER TRANSCRIPTION FACTOR HAP1"/>
    <property type="match status" value="1"/>
</dbReference>
<feature type="compositionally biased region" description="Basic and acidic residues" evidence="7">
    <location>
        <begin position="88"/>
        <end position="111"/>
    </location>
</feature>
<feature type="region of interest" description="Disordered" evidence="7">
    <location>
        <begin position="480"/>
        <end position="505"/>
    </location>
</feature>
<dbReference type="Gene3D" id="4.10.240.10">
    <property type="entry name" value="Zn(2)-C6 fungal-type DNA-binding domain"/>
    <property type="match status" value="1"/>
</dbReference>
<evidence type="ECO:0000256" key="2">
    <source>
        <dbReference type="ARBA" id="ARBA00022833"/>
    </source>
</evidence>
<keyword evidence="5" id="KW-0804">Transcription</keyword>
<dbReference type="GO" id="GO:0005634">
    <property type="term" value="C:nucleus"/>
    <property type="evidence" value="ECO:0007669"/>
    <property type="project" value="TreeGrafter"/>
</dbReference>
<dbReference type="GO" id="GO:0001228">
    <property type="term" value="F:DNA-binding transcription activator activity, RNA polymerase II-specific"/>
    <property type="evidence" value="ECO:0007669"/>
    <property type="project" value="TreeGrafter"/>
</dbReference>
<reference evidence="9 10" key="1">
    <citation type="journal article" date="2023" name="Elife">
        <title>Identification of key yeast species and microbe-microbe interactions impacting larval growth of Drosophila in the wild.</title>
        <authorList>
            <person name="Mure A."/>
            <person name="Sugiura Y."/>
            <person name="Maeda R."/>
            <person name="Honda K."/>
            <person name="Sakurai N."/>
            <person name="Takahashi Y."/>
            <person name="Watada M."/>
            <person name="Katoh T."/>
            <person name="Gotoh A."/>
            <person name="Gotoh Y."/>
            <person name="Taniguchi I."/>
            <person name="Nakamura K."/>
            <person name="Hayashi T."/>
            <person name="Katayama T."/>
            <person name="Uemura T."/>
            <person name="Hattori Y."/>
        </authorList>
    </citation>
    <scope>NUCLEOTIDE SEQUENCE [LARGE SCALE GENOMIC DNA]</scope>
    <source>
        <strain evidence="9 10">PK-24</strain>
    </source>
</reference>
<feature type="compositionally biased region" description="Polar residues" evidence="7">
    <location>
        <begin position="340"/>
        <end position="351"/>
    </location>
</feature>
<gene>
    <name evidence="9" type="ORF">DAPK24_010070</name>
</gene>
<evidence type="ECO:0000256" key="6">
    <source>
        <dbReference type="ARBA" id="ARBA00023242"/>
    </source>
</evidence>
<protein>
    <submittedName>
        <fullName evidence="9">Hap1 protein</fullName>
    </submittedName>
</protein>
<keyword evidence="3" id="KW-0805">Transcription regulation</keyword>
<proteinExistence type="predicted"/>
<keyword evidence="2" id="KW-0862">Zinc</keyword>
<evidence type="ECO:0000259" key="8">
    <source>
        <dbReference type="PROSITE" id="PS50048"/>
    </source>
</evidence>
<dbReference type="GO" id="GO:0000978">
    <property type="term" value="F:RNA polymerase II cis-regulatory region sequence-specific DNA binding"/>
    <property type="evidence" value="ECO:0007669"/>
    <property type="project" value="TreeGrafter"/>
</dbReference>
<feature type="region of interest" description="Disordered" evidence="7">
    <location>
        <begin position="1120"/>
        <end position="1150"/>
    </location>
</feature>
<dbReference type="EMBL" id="BTGB01000001">
    <property type="protein sequence ID" value="GMM44432.1"/>
    <property type="molecule type" value="Genomic_DNA"/>
</dbReference>
<evidence type="ECO:0000313" key="10">
    <source>
        <dbReference type="Proteomes" id="UP001378960"/>
    </source>
</evidence>
<dbReference type="PROSITE" id="PS50048">
    <property type="entry name" value="ZN2_CY6_FUNGAL_2"/>
    <property type="match status" value="1"/>
</dbReference>
<feature type="region of interest" description="Disordered" evidence="7">
    <location>
        <begin position="694"/>
        <end position="721"/>
    </location>
</feature>
<dbReference type="SMART" id="SM00066">
    <property type="entry name" value="GAL4"/>
    <property type="match status" value="1"/>
</dbReference>
<dbReference type="CDD" id="cd12148">
    <property type="entry name" value="fungal_TF_MHR"/>
    <property type="match status" value="1"/>
</dbReference>
<dbReference type="SUPFAM" id="SSF57701">
    <property type="entry name" value="Zn2/Cys6 DNA-binding domain"/>
    <property type="match status" value="1"/>
</dbReference>
<evidence type="ECO:0000256" key="7">
    <source>
        <dbReference type="SAM" id="MobiDB-lite"/>
    </source>
</evidence>
<evidence type="ECO:0000256" key="5">
    <source>
        <dbReference type="ARBA" id="ARBA00023163"/>
    </source>
</evidence>
<organism evidence="9 10">
    <name type="scientific">Pichia kluyveri</name>
    <name type="common">Yeast</name>
    <dbReference type="NCBI Taxonomy" id="36015"/>
    <lineage>
        <taxon>Eukaryota</taxon>
        <taxon>Fungi</taxon>
        <taxon>Dikarya</taxon>
        <taxon>Ascomycota</taxon>
        <taxon>Saccharomycotina</taxon>
        <taxon>Pichiomycetes</taxon>
        <taxon>Pichiales</taxon>
        <taxon>Pichiaceae</taxon>
        <taxon>Pichia</taxon>
    </lineage>
</organism>
<keyword evidence="10" id="KW-1185">Reference proteome</keyword>
<keyword evidence="6" id="KW-0539">Nucleus</keyword>
<dbReference type="CDD" id="cd00067">
    <property type="entry name" value="GAL4"/>
    <property type="match status" value="1"/>
</dbReference>
<feature type="compositionally biased region" description="Polar residues" evidence="7">
    <location>
        <begin position="700"/>
        <end position="721"/>
    </location>
</feature>
<dbReference type="Proteomes" id="UP001378960">
    <property type="component" value="Unassembled WGS sequence"/>
</dbReference>
<feature type="compositionally biased region" description="Polar residues" evidence="7">
    <location>
        <begin position="482"/>
        <end position="491"/>
    </location>
</feature>
<name>A0AAV5QZK6_PICKL</name>
<dbReference type="PANTHER" id="PTHR31944">
    <property type="entry name" value="HEME-RESPONSIVE ZINC FINGER TRANSCRIPTION FACTOR HAP1"/>
    <property type="match status" value="1"/>
</dbReference>
<sequence length="1472" mass="168313">MEKQPRKRNRVPISCVICRRRKVKCDKQKPQCQNCIKNNVQHLCHYLEPKWAHPSTPPPQNDELNDKNFNRFNDDKNIKSNITNSAANDKKIEKELEKQRQREKEREKEISDKFEKLNAKLKQLETENSQLKDQIKSKKKTSNNISTSTVTTISSTLNPLSSTSSINDDELLDVIFNSNILFIANKNIHYNIPITYQISVFSWMFIVKNDLYLNDLWLKILKLRHQYEYYYNSKNSLDKNMLSHYKNYNNKYKISSLTSIIPNDKTSEHTSKLKKFLENSLKLHNTNNTNNINIKTPNLNSDSNEIEILDTKKNDVKLKSHNLCPVTGVIGVCPIGNNVSTIANTRPQSSPLKKERKSKLKTPTISSKSEPNSTSINSRKTIANDSVDMDNGSNILDVSNSSKISPLMTNDPKLLFKEKLSKMNISSIRSSYSSPAGSPSSSSSKRKIPIIPSAPSTPLSEINPMYSDKLNNFVPIAMKPDSLSSRQNSNKRTVDTPEGSNTPKRLKSISPITIKSINYNNTKQVLSIIEQYLPNKKIVGLLVDRFFDKLYINMPYVDEISFKNKIYSIINNTNYTSDAINESNFNSAFTFNNNKIKLNLITTQYSDEFLNLCLLLIIIRLSWLSLPETAIDGLSQNELLLMKPENFISFVLIDLVKEIFANLKLLSKPSIIIFQVGLYLKIYATLSPEDGFDTDDSHTKNNNSSTKQTDANSSNSKSPDSNEILNMNSSSYISNLVQLAYTIGLNRDPLNFKNFYSNANDDKLTISKLFRKRHLWRKLWYGLLFITIEANLSMGDYTKGLPIELDLDPTLGNSINKTWDCRLPGGIEQGILEKIFESNKLLQRELCIVQNFKDSIVFYKWIYKGMKLLFVVDAPPKINDIKAVIDKLNDLVSETSKHGFSIDLIMGEGEIVNPFSAKNSSVWIKKYSKQIKIMRLKVHLIVKNMIFTLNYLLFVNHEQKLSKLLGQKKNSVEKIKKQHKYIETFFESSFLLSIENFKFFIQFMDTCKDSFPNYATELMVYPYLMILNHRSHEFLISLILRIQQNSPIVIEILKKNKIDSTELQKRLFTYLETFIERLEILTKNYYYAWVLKRLVKFFYNILTNSQKIFKLNFKKIGSANGKTSPPKANTRSKVKTPVSKVNSTDTTPDTVMKTEPIVKHDNELKSAFEIAFGTSKLPPVTDFTQNHSREINFNPIISNSDIIDNPVMNLQPIQNYEINESFNNLELNSDMQMNLQMNMAAQNATNQFQIQNQINESLEVNRLMENLSNSIPTNLDNSFLPITTSNNNMWNTSLANDPTKIDNKTGDSIVDSLPEIFDDDFLHDIGGLGAGALSNNIVGVNRGLSSDNYNNQNTNNNNMFLMNNVSNNNRKSNLMGNGMNKLVELDSTNNKTNNMLFNTLFQNQVNNEITNGEMYNSLNEIDFTNVDLNTPVDNLVYNFELGLENPQNSNINRKTNKATPDGDSALNNWNFL</sequence>
<feature type="region of interest" description="Disordered" evidence="7">
    <location>
        <begin position="428"/>
        <end position="463"/>
    </location>
</feature>
<dbReference type="InterPro" id="IPR001138">
    <property type="entry name" value="Zn2Cys6_DnaBD"/>
</dbReference>
<dbReference type="Pfam" id="PF00172">
    <property type="entry name" value="Zn_clus"/>
    <property type="match status" value="1"/>
</dbReference>
<dbReference type="PROSITE" id="PS00463">
    <property type="entry name" value="ZN2_CY6_FUNGAL_1"/>
    <property type="match status" value="1"/>
</dbReference>
<feature type="compositionally biased region" description="Polar residues" evidence="7">
    <location>
        <begin position="361"/>
        <end position="384"/>
    </location>
</feature>
<dbReference type="InterPro" id="IPR036864">
    <property type="entry name" value="Zn2-C6_fun-type_DNA-bd_sf"/>
</dbReference>